<keyword evidence="4" id="KW-1185">Reference proteome</keyword>
<evidence type="ECO:0000313" key="4">
    <source>
        <dbReference type="Proteomes" id="UP000439522"/>
    </source>
</evidence>
<feature type="chain" id="PRO_5026175165" evidence="1">
    <location>
        <begin position="22"/>
        <end position="458"/>
    </location>
</feature>
<keyword evidence="1" id="KW-0732">Signal</keyword>
<dbReference type="Gene3D" id="3.20.20.140">
    <property type="entry name" value="Metal-dependent hydrolases"/>
    <property type="match status" value="1"/>
</dbReference>
<dbReference type="InterPro" id="IPR032466">
    <property type="entry name" value="Metal_Hydrolase"/>
</dbReference>
<feature type="domain" description="Amidohydrolase-related" evidence="2">
    <location>
        <begin position="89"/>
        <end position="440"/>
    </location>
</feature>
<comment type="caution">
    <text evidence="3">The sequence shown here is derived from an EMBL/GenBank/DDBJ whole genome shotgun (WGS) entry which is preliminary data.</text>
</comment>
<dbReference type="PANTHER" id="PTHR43135">
    <property type="entry name" value="ALPHA-D-RIBOSE 1-METHYLPHOSPHONATE 5-TRIPHOSPHATE DIPHOSPHATASE"/>
    <property type="match status" value="1"/>
</dbReference>
<feature type="signal peptide" evidence="1">
    <location>
        <begin position="1"/>
        <end position="21"/>
    </location>
</feature>
<dbReference type="PANTHER" id="PTHR43135:SF3">
    <property type="entry name" value="ALPHA-D-RIBOSE 1-METHYLPHOSPHONATE 5-TRIPHOSPHATE DIPHOSPHATASE"/>
    <property type="match status" value="1"/>
</dbReference>
<sequence length="458" mass="48240">MNLATRLSLLLTVLIGAPSWAQPAASPLKPYLKEEATSLLLVNARLIDGTGASSKEKVSVLIDDGRIVRIAKAIAASPSTKRIDLAGHTILPGLVMMHEHINYFSGSSVWNAMPSSVPKLLLAAGVTSARTAGAEAPQIDLNLKRRIDSGRAVGPRLFVTGAYLNGPAGDFLGDTVVTTAAEAAAVTNYWGAQGATSIKVYSAIDPKALAGAVAAAEHRGMHVAGHLGEISCTEAAAAGIHTIEHSLTSCAKDFDVAPDGVGKFVYDPTSAAAQRLMSLLVERKIAIVATPTTGPFQRSDEELSMLSPDQRARHAELIKNRPPWLPSVDDVRAWDKAHRDFERHFVASGGRLLIGADASDFGAVPGYADHAAIIALVEAGFTPLQAIRFATHDAADFLGEGDRIGTIAVGKVADMLIVQGAPDRNIDDIRKVAIVIKDGRAYDPEKLRAAAKGKLGLQ</sequence>
<dbReference type="InterPro" id="IPR011059">
    <property type="entry name" value="Metal-dep_hydrolase_composite"/>
</dbReference>
<dbReference type="Gene3D" id="2.30.40.10">
    <property type="entry name" value="Urease, subunit C, domain 1"/>
    <property type="match status" value="1"/>
</dbReference>
<dbReference type="InterPro" id="IPR051781">
    <property type="entry name" value="Metallo-dep_Hydrolase"/>
</dbReference>
<dbReference type="InterPro" id="IPR006680">
    <property type="entry name" value="Amidohydro-rel"/>
</dbReference>
<proteinExistence type="predicted"/>
<evidence type="ECO:0000256" key="1">
    <source>
        <dbReference type="SAM" id="SignalP"/>
    </source>
</evidence>
<organism evidence="3 4">
    <name type="scientific">Tsuneonella aeria</name>
    <dbReference type="NCBI Taxonomy" id="1837929"/>
    <lineage>
        <taxon>Bacteria</taxon>
        <taxon>Pseudomonadati</taxon>
        <taxon>Pseudomonadota</taxon>
        <taxon>Alphaproteobacteria</taxon>
        <taxon>Sphingomonadales</taxon>
        <taxon>Erythrobacteraceae</taxon>
        <taxon>Tsuneonella</taxon>
    </lineage>
</organism>
<dbReference type="EMBL" id="WTZA01000001">
    <property type="protein sequence ID" value="MXO74001.1"/>
    <property type="molecule type" value="Genomic_DNA"/>
</dbReference>
<evidence type="ECO:0000259" key="2">
    <source>
        <dbReference type="Pfam" id="PF01979"/>
    </source>
</evidence>
<reference evidence="3 4" key="1">
    <citation type="submission" date="2019-12" db="EMBL/GenBank/DDBJ databases">
        <title>Genomic-based taxomic classification of the family Erythrobacteraceae.</title>
        <authorList>
            <person name="Xu L."/>
        </authorList>
    </citation>
    <scope>NUCLEOTIDE SEQUENCE [LARGE SCALE GENOMIC DNA]</scope>
    <source>
        <strain evidence="3 4">100921-2</strain>
    </source>
</reference>
<protein>
    <submittedName>
        <fullName evidence="3">Amidohydrolase family protein</fullName>
    </submittedName>
</protein>
<accession>A0A6I4T9K4</accession>
<gene>
    <name evidence="3" type="ORF">GRI40_02045</name>
</gene>
<dbReference type="Proteomes" id="UP000439522">
    <property type="component" value="Unassembled WGS sequence"/>
</dbReference>
<name>A0A6I4T9K4_9SPHN</name>
<dbReference type="OrthoDB" id="8098664at2"/>
<dbReference type="Pfam" id="PF01979">
    <property type="entry name" value="Amidohydro_1"/>
    <property type="match status" value="1"/>
</dbReference>
<dbReference type="SUPFAM" id="SSF51338">
    <property type="entry name" value="Composite domain of metallo-dependent hydrolases"/>
    <property type="match status" value="1"/>
</dbReference>
<dbReference type="GO" id="GO:0016810">
    <property type="term" value="F:hydrolase activity, acting on carbon-nitrogen (but not peptide) bonds"/>
    <property type="evidence" value="ECO:0007669"/>
    <property type="project" value="InterPro"/>
</dbReference>
<dbReference type="AlphaFoldDB" id="A0A6I4T9K4"/>
<dbReference type="SUPFAM" id="SSF51556">
    <property type="entry name" value="Metallo-dependent hydrolases"/>
    <property type="match status" value="1"/>
</dbReference>
<evidence type="ECO:0000313" key="3">
    <source>
        <dbReference type="EMBL" id="MXO74001.1"/>
    </source>
</evidence>
<dbReference type="RefSeq" id="WP_160609796.1">
    <property type="nucleotide sequence ID" value="NZ_WTZA01000001.1"/>
</dbReference>
<keyword evidence="3" id="KW-0378">Hydrolase</keyword>